<proteinExistence type="predicted"/>
<feature type="compositionally biased region" description="Polar residues" evidence="1">
    <location>
        <begin position="87"/>
        <end position="102"/>
    </location>
</feature>
<protein>
    <submittedName>
        <fullName evidence="2">Uncharacterized protein</fullName>
    </submittedName>
</protein>
<dbReference type="EnsemblMetazoa" id="AFUN009713-RA">
    <property type="protein sequence ID" value="AFUN009713-PA"/>
    <property type="gene ID" value="AFUN009713"/>
</dbReference>
<dbReference type="VEuPathDB" id="VectorBase:AFUN009713"/>
<organism evidence="2">
    <name type="scientific">Anopheles funestus</name>
    <name type="common">African malaria mosquito</name>
    <dbReference type="NCBI Taxonomy" id="62324"/>
    <lineage>
        <taxon>Eukaryota</taxon>
        <taxon>Metazoa</taxon>
        <taxon>Ecdysozoa</taxon>
        <taxon>Arthropoda</taxon>
        <taxon>Hexapoda</taxon>
        <taxon>Insecta</taxon>
        <taxon>Pterygota</taxon>
        <taxon>Neoptera</taxon>
        <taxon>Endopterygota</taxon>
        <taxon>Diptera</taxon>
        <taxon>Nematocera</taxon>
        <taxon>Culicoidea</taxon>
        <taxon>Culicidae</taxon>
        <taxon>Anophelinae</taxon>
        <taxon>Anopheles</taxon>
    </lineage>
</organism>
<sequence>ISLFAAPVGATDDIRQNRRIPPQYLRPTTKYLESSPSHRNARTTGQIAPRQSQSHITAGSARLTPANLTAHGEHDGPVYGARDRTNNEPSQPGFNGNLHNWNPTNHNITRGGPPVTYTGDRIHRTQLHDVNDALMTSDASAYAQRDPNVNNPIQTNACSGFPCPKNICLSPRPGDVPLTDGTTVTVRLVSEQLNPSPTTFLTQATSAPP</sequence>
<name>A0A182RTW0_ANOFN</name>
<feature type="compositionally biased region" description="Basic and acidic residues" evidence="1">
    <location>
        <begin position="71"/>
        <end position="86"/>
    </location>
</feature>
<evidence type="ECO:0000313" key="2">
    <source>
        <dbReference type="EnsemblMetazoa" id="AFUN009713-PA"/>
    </source>
</evidence>
<feature type="compositionally biased region" description="Polar residues" evidence="1">
    <location>
        <begin position="31"/>
        <end position="57"/>
    </location>
</feature>
<reference evidence="2" key="1">
    <citation type="submission" date="2020-05" db="UniProtKB">
        <authorList>
            <consortium name="EnsemblMetazoa"/>
        </authorList>
    </citation>
    <scope>IDENTIFICATION</scope>
    <source>
        <strain evidence="2">FUMOZ</strain>
    </source>
</reference>
<feature type="region of interest" description="Disordered" evidence="1">
    <location>
        <begin position="14"/>
        <end position="102"/>
    </location>
</feature>
<accession>A0A182RTW0</accession>
<dbReference type="AlphaFoldDB" id="A0A182RTW0"/>
<evidence type="ECO:0000256" key="1">
    <source>
        <dbReference type="SAM" id="MobiDB-lite"/>
    </source>
</evidence>